<keyword evidence="1" id="KW-0812">Transmembrane</keyword>
<gene>
    <name evidence="2" type="ORF">ALC62_00453</name>
</gene>
<sequence>MAFCVVLSNVPLILTDNYSKAYFNTSLIAGFGTQLSSRKSFHYFPVLCAVVIVLPNASIDLALFLIADVTSLFLRCCFHKSLVIHFADPASPRVSEPIAISMHSRYRASERIALPFVFAAPLTPAASGLEFVLDLLVIYE</sequence>
<organism evidence="2 3">
    <name type="scientific">Cyphomyrmex costatus</name>
    <dbReference type="NCBI Taxonomy" id="456900"/>
    <lineage>
        <taxon>Eukaryota</taxon>
        <taxon>Metazoa</taxon>
        <taxon>Ecdysozoa</taxon>
        <taxon>Arthropoda</taxon>
        <taxon>Hexapoda</taxon>
        <taxon>Insecta</taxon>
        <taxon>Pterygota</taxon>
        <taxon>Neoptera</taxon>
        <taxon>Endopterygota</taxon>
        <taxon>Hymenoptera</taxon>
        <taxon>Apocrita</taxon>
        <taxon>Aculeata</taxon>
        <taxon>Formicoidea</taxon>
        <taxon>Formicidae</taxon>
        <taxon>Myrmicinae</taxon>
        <taxon>Cyphomyrmex</taxon>
    </lineage>
</organism>
<keyword evidence="1" id="KW-0472">Membrane</keyword>
<reference evidence="2 3" key="1">
    <citation type="submission" date="2016-03" db="EMBL/GenBank/DDBJ databases">
        <title>Cyphomyrmex costatus WGS genome.</title>
        <authorList>
            <person name="Nygaard S."/>
            <person name="Hu H."/>
            <person name="Boomsma J."/>
            <person name="Zhang G."/>
        </authorList>
    </citation>
    <scope>NUCLEOTIDE SEQUENCE [LARGE SCALE GENOMIC DNA]</scope>
    <source>
        <strain evidence="2">MS0001</strain>
        <tissue evidence="2">Whole body</tissue>
    </source>
</reference>
<evidence type="ECO:0000256" key="1">
    <source>
        <dbReference type="SAM" id="Phobius"/>
    </source>
</evidence>
<feature type="transmembrane region" description="Helical" evidence="1">
    <location>
        <begin position="43"/>
        <end position="66"/>
    </location>
</feature>
<dbReference type="EMBL" id="KQ976755">
    <property type="protein sequence ID" value="KYN08597.1"/>
    <property type="molecule type" value="Genomic_DNA"/>
</dbReference>
<dbReference type="Proteomes" id="UP000078542">
    <property type="component" value="Unassembled WGS sequence"/>
</dbReference>
<evidence type="ECO:0000313" key="3">
    <source>
        <dbReference type="Proteomes" id="UP000078542"/>
    </source>
</evidence>
<proteinExistence type="predicted"/>
<name>A0A151IQW2_9HYME</name>
<accession>A0A151IQW2</accession>
<evidence type="ECO:0000313" key="2">
    <source>
        <dbReference type="EMBL" id="KYN08597.1"/>
    </source>
</evidence>
<keyword evidence="1" id="KW-1133">Transmembrane helix</keyword>
<protein>
    <submittedName>
        <fullName evidence="2">Uncharacterized protein</fullName>
    </submittedName>
</protein>
<dbReference type="AlphaFoldDB" id="A0A151IQW2"/>
<keyword evidence="3" id="KW-1185">Reference proteome</keyword>